<keyword evidence="4" id="KW-1185">Reference proteome</keyword>
<reference evidence="3 4" key="1">
    <citation type="submission" date="2019-10" db="EMBL/GenBank/DDBJ databases">
        <title>Streptomyces tenebrisbrunneis sp.nov., an endogenous actinomycete isolated from of Lycium ruthenicum.</title>
        <authorList>
            <person name="Ma L."/>
        </authorList>
    </citation>
    <scope>NUCLEOTIDE SEQUENCE [LARGE SCALE GENOMIC DNA]</scope>
    <source>
        <strain evidence="3 4">TRM 66187</strain>
    </source>
</reference>
<gene>
    <name evidence="3" type="ORF">GCU69_29805</name>
</gene>
<dbReference type="Proteomes" id="UP000621266">
    <property type="component" value="Unassembled WGS sequence"/>
</dbReference>
<dbReference type="RefSeq" id="WP_156207722.1">
    <property type="nucleotide sequence ID" value="NZ_WHPN01000416.1"/>
</dbReference>
<name>A0ABQ7FC04_9ACTN</name>
<protein>
    <submittedName>
        <fullName evidence="3">Polyphosphate polymerase domain-containing protein</fullName>
    </submittedName>
</protein>
<organism evidence="3 4">
    <name type="scientific">Streptomyces lycii</name>
    <dbReference type="NCBI Taxonomy" id="2654337"/>
    <lineage>
        <taxon>Bacteria</taxon>
        <taxon>Bacillati</taxon>
        <taxon>Actinomycetota</taxon>
        <taxon>Actinomycetes</taxon>
        <taxon>Kitasatosporales</taxon>
        <taxon>Streptomycetaceae</taxon>
        <taxon>Streptomyces</taxon>
    </lineage>
</organism>
<dbReference type="SUPFAM" id="SSF55154">
    <property type="entry name" value="CYTH-like phosphatases"/>
    <property type="match status" value="1"/>
</dbReference>
<accession>A0ABQ7FC04</accession>
<evidence type="ECO:0000313" key="4">
    <source>
        <dbReference type="Proteomes" id="UP000621266"/>
    </source>
</evidence>
<dbReference type="InterPro" id="IPR018966">
    <property type="entry name" value="VTC_domain"/>
</dbReference>
<evidence type="ECO:0000256" key="1">
    <source>
        <dbReference type="SAM" id="MobiDB-lite"/>
    </source>
</evidence>
<proteinExistence type="predicted"/>
<sequence length="317" mass="35759">MTAARLGPALDALPPISLDELIERASLQTRFDRKYVLPVDTVGALLEQLPAGTRVLEIGESRSFSYRSLYFDTPDLVSYLLAAQRRRRRFKIRTRVYEESAQCWLEVKTQGGRGDTVKERLPYELDDHATLGPGREFVDTTLSTHRITGSHAFHFVPVLTTRYQRTTLHLPDTDSRVTIDTGLVWADGEREIRLSDTAVVETKTGSTASGFDRLLWSNHWRPARISKFATGLAALRPELPSAPWRRTLRRNFPPDSGRPAPADRTADREPGPGGERGGPAGRTAEPDRERRRDLDRDPDRSRERQEAQNCLDAVMTS</sequence>
<feature type="compositionally biased region" description="Basic and acidic residues" evidence="1">
    <location>
        <begin position="284"/>
        <end position="306"/>
    </location>
</feature>
<dbReference type="Gene3D" id="3.20.100.30">
    <property type="entry name" value="VTC, catalytic tunnel domain"/>
    <property type="match status" value="1"/>
</dbReference>
<dbReference type="EMBL" id="WHPN01000416">
    <property type="protein sequence ID" value="KAF4405523.1"/>
    <property type="molecule type" value="Genomic_DNA"/>
</dbReference>
<comment type="caution">
    <text evidence="3">The sequence shown here is derived from an EMBL/GenBank/DDBJ whole genome shotgun (WGS) entry which is preliminary data.</text>
</comment>
<evidence type="ECO:0000313" key="3">
    <source>
        <dbReference type="EMBL" id="KAF4405523.1"/>
    </source>
</evidence>
<dbReference type="InterPro" id="IPR033469">
    <property type="entry name" value="CYTH-like_dom_sf"/>
</dbReference>
<dbReference type="Pfam" id="PF09359">
    <property type="entry name" value="VTC"/>
    <property type="match status" value="1"/>
</dbReference>
<feature type="domain" description="VTC" evidence="2">
    <location>
        <begin position="30"/>
        <end position="235"/>
    </location>
</feature>
<feature type="region of interest" description="Disordered" evidence="1">
    <location>
        <begin position="245"/>
        <end position="317"/>
    </location>
</feature>
<feature type="compositionally biased region" description="Gly residues" evidence="1">
    <location>
        <begin position="271"/>
        <end position="280"/>
    </location>
</feature>
<dbReference type="InterPro" id="IPR042267">
    <property type="entry name" value="VTC_sf"/>
</dbReference>
<dbReference type="CDD" id="cd07750">
    <property type="entry name" value="PolyPPase_VTC_like"/>
    <property type="match status" value="1"/>
</dbReference>
<evidence type="ECO:0000259" key="2">
    <source>
        <dbReference type="Pfam" id="PF09359"/>
    </source>
</evidence>